<reference evidence="2" key="2">
    <citation type="submission" date="2013-12" db="EMBL/GenBank/DDBJ databases">
        <title>Evolution of pathogenesis and genome organization in the Tremellales.</title>
        <authorList>
            <person name="Cuomo C."/>
            <person name="Litvintseva A."/>
            <person name="Heitman J."/>
            <person name="Chen Y."/>
            <person name="Sun S."/>
            <person name="Springer D."/>
            <person name="Dromer F."/>
            <person name="Young S."/>
            <person name="Zeng Q."/>
            <person name="Chapman S."/>
            <person name="Gujja S."/>
            <person name="Saif S."/>
            <person name="Birren B."/>
        </authorList>
    </citation>
    <scope>NUCLEOTIDE SEQUENCE [LARGE SCALE GENOMIC DNA]</scope>
    <source>
        <strain evidence="2">BCC8398</strain>
    </source>
</reference>
<proteinExistence type="predicted"/>
<accession>A0A1B9GW49</accession>
<keyword evidence="2" id="KW-1185">Reference proteome</keyword>
<gene>
    <name evidence="1" type="ORF">I316_02804</name>
</gene>
<dbReference type="EMBL" id="KI669499">
    <property type="protein sequence ID" value="OCF35258.1"/>
    <property type="molecule type" value="Genomic_DNA"/>
</dbReference>
<evidence type="ECO:0000313" key="2">
    <source>
        <dbReference type="Proteomes" id="UP000092666"/>
    </source>
</evidence>
<dbReference type="OrthoDB" id="4232400at2759"/>
<reference evidence="1 2" key="1">
    <citation type="submission" date="2013-07" db="EMBL/GenBank/DDBJ databases">
        <title>The Genome Sequence of Cryptococcus heveanensis BCC8398.</title>
        <authorList>
            <consortium name="The Broad Institute Genome Sequencing Platform"/>
            <person name="Cuomo C."/>
            <person name="Litvintseva A."/>
            <person name="Chen Y."/>
            <person name="Heitman J."/>
            <person name="Sun S."/>
            <person name="Springer D."/>
            <person name="Dromer F."/>
            <person name="Young S.K."/>
            <person name="Zeng Q."/>
            <person name="Gargeya S."/>
            <person name="Fitzgerald M."/>
            <person name="Abouelleil A."/>
            <person name="Alvarado L."/>
            <person name="Berlin A.M."/>
            <person name="Chapman S.B."/>
            <person name="Dewar J."/>
            <person name="Goldberg J."/>
            <person name="Griggs A."/>
            <person name="Gujja S."/>
            <person name="Hansen M."/>
            <person name="Howarth C."/>
            <person name="Imamovic A."/>
            <person name="Larimer J."/>
            <person name="McCowan C."/>
            <person name="Murphy C."/>
            <person name="Pearson M."/>
            <person name="Priest M."/>
            <person name="Roberts A."/>
            <person name="Saif S."/>
            <person name="Shea T."/>
            <person name="Sykes S."/>
            <person name="Wortman J."/>
            <person name="Nusbaum C."/>
            <person name="Birren B."/>
        </authorList>
    </citation>
    <scope>NUCLEOTIDE SEQUENCE [LARGE SCALE GENOMIC DNA]</scope>
    <source>
        <strain evidence="1 2">BCC8398</strain>
    </source>
</reference>
<sequence length="148" mass="16655">MSFITQRIEGKGHETLQNLSSEQKRVINDFGSWEKFMHQYGLKPFDSDDVDEGIAILNGLVEIDRREGRDGVAPGAGQPAENNQGVFQCFEDGFAVDGKRYDITDPEQVKILKQYGGWDQFTWAHGLKAIDVGPALELLHKMVTENKK</sequence>
<dbReference type="AlphaFoldDB" id="A0A1B9GW49"/>
<evidence type="ECO:0000313" key="1">
    <source>
        <dbReference type="EMBL" id="OCF35258.1"/>
    </source>
</evidence>
<organism evidence="1 2">
    <name type="scientific">Kwoniella heveanensis BCC8398</name>
    <dbReference type="NCBI Taxonomy" id="1296120"/>
    <lineage>
        <taxon>Eukaryota</taxon>
        <taxon>Fungi</taxon>
        <taxon>Dikarya</taxon>
        <taxon>Basidiomycota</taxon>
        <taxon>Agaricomycotina</taxon>
        <taxon>Tremellomycetes</taxon>
        <taxon>Tremellales</taxon>
        <taxon>Cryptococcaceae</taxon>
        <taxon>Kwoniella</taxon>
    </lineage>
</organism>
<name>A0A1B9GW49_9TREE</name>
<protein>
    <submittedName>
        <fullName evidence="1">Uncharacterized protein</fullName>
    </submittedName>
</protein>
<dbReference type="Proteomes" id="UP000092666">
    <property type="component" value="Unassembled WGS sequence"/>
</dbReference>